<name>A0ACB6UXF8_9ASCO</name>
<accession>A0ACB6UXF8</accession>
<evidence type="ECO:0000313" key="2">
    <source>
        <dbReference type="Proteomes" id="UP000744676"/>
    </source>
</evidence>
<evidence type="ECO:0000313" key="1">
    <source>
        <dbReference type="EMBL" id="KAF5092128.1"/>
    </source>
</evidence>
<keyword evidence="2" id="KW-1185">Reference proteome</keyword>
<gene>
    <name evidence="1" type="ORF">D0Z00_004716</name>
</gene>
<feature type="non-terminal residue" evidence="1">
    <location>
        <position position="338"/>
    </location>
</feature>
<sequence length="338" mass="38212">MNRLNTIAQHTTASTTSVKHPLDPLSPAEIAASVALIKAHLAGKKISFNTVTLKEPPKAILKVWLANPESTPFPPREVFFTVLEAGVNGIVEGSLSLTENKVFGTKLVTGFQPILTVEDLQTTEDVIRKDPNVIEQCRISGIPKEEMYKVYCDPWTIGYDERWGTDRRLQQALMYYRSDEDDSQYSHPLDFCPIIDTETKEVVFIDIPDIRRPLSKTKHSNFNPKDILATTGYRDTIKPINVTQPEGVSFKMDGNIMEWQNFKFHIGFNYREGIVLSDISYNEHGTKRDIFYRLSLAEMVVPYGCPDFPHQRKHAFDLGEYGAGYMTNPLALGCDCKG</sequence>
<reference evidence="1 2" key="1">
    <citation type="journal article" date="2020" name="Front. Microbiol.">
        <title>Phenotypic and Genetic Characterization of the Cheese Ripening Yeast Geotrichum candidum.</title>
        <authorList>
            <person name="Perkins V."/>
            <person name="Vignola S."/>
            <person name="Lessard M.H."/>
            <person name="Plante P.L."/>
            <person name="Corbeil J."/>
            <person name="Dugat-Bony E."/>
            <person name="Frenette M."/>
            <person name="Labrie S."/>
        </authorList>
    </citation>
    <scope>NUCLEOTIDE SEQUENCE [LARGE SCALE GENOMIC DNA]</scope>
    <source>
        <strain evidence="1 2">LMA-1147</strain>
    </source>
</reference>
<organism evidence="1 2">
    <name type="scientific">Geotrichum galactomycetum</name>
    <dbReference type="NCBI Taxonomy" id="27317"/>
    <lineage>
        <taxon>Eukaryota</taxon>
        <taxon>Fungi</taxon>
        <taxon>Dikarya</taxon>
        <taxon>Ascomycota</taxon>
        <taxon>Saccharomycotina</taxon>
        <taxon>Dipodascomycetes</taxon>
        <taxon>Dipodascales</taxon>
        <taxon>Dipodascaceae</taxon>
        <taxon>Geotrichum</taxon>
    </lineage>
</organism>
<protein>
    <submittedName>
        <fullName evidence="1">Uncharacterized protein</fullName>
    </submittedName>
</protein>
<dbReference type="EMBL" id="QVQA01000583">
    <property type="protein sequence ID" value="KAF5092128.1"/>
    <property type="molecule type" value="Genomic_DNA"/>
</dbReference>
<dbReference type="Proteomes" id="UP000744676">
    <property type="component" value="Unassembled WGS sequence"/>
</dbReference>
<proteinExistence type="predicted"/>
<comment type="caution">
    <text evidence="1">The sequence shown here is derived from an EMBL/GenBank/DDBJ whole genome shotgun (WGS) entry which is preliminary data.</text>
</comment>